<dbReference type="InterPro" id="IPR036249">
    <property type="entry name" value="Thioredoxin-like_sf"/>
</dbReference>
<dbReference type="SUPFAM" id="SSF51316">
    <property type="entry name" value="Mss4-like"/>
    <property type="match status" value="1"/>
</dbReference>
<keyword evidence="3" id="KW-0511">Multifunctional enzyme</keyword>
<dbReference type="Gene3D" id="2.170.150.20">
    <property type="entry name" value="Peptide methionine sulfoxide reductase"/>
    <property type="match status" value="1"/>
</dbReference>
<dbReference type="SUPFAM" id="SSF52833">
    <property type="entry name" value="Thioredoxin-like"/>
    <property type="match status" value="1"/>
</dbReference>
<proteinExistence type="inferred from homology"/>
<dbReference type="GO" id="GO:0033743">
    <property type="term" value="F:peptide-methionine (R)-S-oxide reductase activity"/>
    <property type="evidence" value="ECO:0007669"/>
    <property type="project" value="InterPro"/>
</dbReference>
<feature type="domain" description="MsrB" evidence="6">
    <location>
        <begin position="271"/>
        <end position="392"/>
    </location>
</feature>
<evidence type="ECO:0000256" key="2">
    <source>
        <dbReference type="ARBA" id="ARBA00023002"/>
    </source>
</evidence>
<comment type="catalytic activity">
    <reaction evidence="5">
        <text>[thioredoxin]-disulfide + L-methionine + H2O = L-methionine (S)-S-oxide + [thioredoxin]-dithiol</text>
        <dbReference type="Rhea" id="RHEA:19993"/>
        <dbReference type="Rhea" id="RHEA-COMP:10698"/>
        <dbReference type="Rhea" id="RHEA-COMP:10700"/>
        <dbReference type="ChEBI" id="CHEBI:15377"/>
        <dbReference type="ChEBI" id="CHEBI:29950"/>
        <dbReference type="ChEBI" id="CHEBI:50058"/>
        <dbReference type="ChEBI" id="CHEBI:57844"/>
        <dbReference type="ChEBI" id="CHEBI:58772"/>
        <dbReference type="EC" id="1.8.4.11"/>
    </reaction>
</comment>
<dbReference type="GO" id="GO:0008113">
    <property type="term" value="F:peptide-methionine (S)-S-oxide reductase activity"/>
    <property type="evidence" value="ECO:0007669"/>
    <property type="project" value="UniProtKB-EC"/>
</dbReference>
<dbReference type="InterPro" id="IPR050162">
    <property type="entry name" value="MsrA_MetSO_reductase"/>
</dbReference>
<dbReference type="PANTHER" id="PTHR42799:SF2">
    <property type="entry name" value="MITOCHONDRIAL PEPTIDE METHIONINE SULFOXIDE REDUCTASE"/>
    <property type="match status" value="1"/>
</dbReference>
<dbReference type="PROSITE" id="PS51790">
    <property type="entry name" value="MSRB"/>
    <property type="match status" value="1"/>
</dbReference>
<dbReference type="GO" id="GO:0034599">
    <property type="term" value="P:cellular response to oxidative stress"/>
    <property type="evidence" value="ECO:0007669"/>
    <property type="project" value="TreeGrafter"/>
</dbReference>
<dbReference type="AlphaFoldDB" id="A0A3B1E1W3"/>
<dbReference type="InterPro" id="IPR011057">
    <property type="entry name" value="Mss4-like_sf"/>
</dbReference>
<sequence>MIAEIVFAAGCFWGVEKHFECTDGVIDVKSGYTGGNYKNPTYKDVLRYRNLDKNSKIINHTEAVKVKFDTTKIDVKKLIIAFWELHDPTQLNRQGNDVGTNYRSAIFYTNDNQKNISFQTKEQYQKLLTKKGYGKIVTSISKLNIFWDAEQYHQDYLAKNPNGYCPNHSTGVKFIQTNSVNQNKTITPLGGKEMIVIKSEFFCPYCERFEKEISSVYKGLIPLRTVLAKDLKDFDIKTKLDATPTILFIEDGKEIIVHRGFINSKEFYKTLGDFKLGKNSESYNVAFNQGTDGRYCKQYDIFKNTPDGVFIDKLSGDVLFDTKDRFNSKSGWLSFYKAIDGATIQKADNSYGMKRIEVIAKKSGIHLGHVFPRSDGKQRFCINATVLEFVKR</sequence>
<dbReference type="InterPro" id="IPR002569">
    <property type="entry name" value="Met_Sox_Rdtase_MsrA_dom"/>
</dbReference>
<comment type="catalytic activity">
    <reaction evidence="4">
        <text>L-methionyl-[protein] + [thioredoxin]-disulfide + H2O = L-methionyl-(S)-S-oxide-[protein] + [thioredoxin]-dithiol</text>
        <dbReference type="Rhea" id="RHEA:14217"/>
        <dbReference type="Rhea" id="RHEA-COMP:10698"/>
        <dbReference type="Rhea" id="RHEA-COMP:10700"/>
        <dbReference type="Rhea" id="RHEA-COMP:12313"/>
        <dbReference type="Rhea" id="RHEA-COMP:12315"/>
        <dbReference type="ChEBI" id="CHEBI:15377"/>
        <dbReference type="ChEBI" id="CHEBI:16044"/>
        <dbReference type="ChEBI" id="CHEBI:29950"/>
        <dbReference type="ChEBI" id="CHEBI:44120"/>
        <dbReference type="ChEBI" id="CHEBI:50058"/>
        <dbReference type="EC" id="1.8.4.11"/>
    </reaction>
</comment>
<dbReference type="InterPro" id="IPR002579">
    <property type="entry name" value="Met_Sox_Rdtase_MsrB_dom"/>
</dbReference>
<dbReference type="NCBIfam" id="TIGR00401">
    <property type="entry name" value="msrA"/>
    <property type="match status" value="1"/>
</dbReference>
<dbReference type="Pfam" id="PF01641">
    <property type="entry name" value="SelR"/>
    <property type="match status" value="1"/>
</dbReference>
<evidence type="ECO:0000256" key="3">
    <source>
        <dbReference type="ARBA" id="ARBA00023268"/>
    </source>
</evidence>
<accession>A0A3B1E1W3</accession>
<dbReference type="Gene3D" id="3.30.1060.10">
    <property type="entry name" value="Peptide methionine sulphoxide reductase MsrA"/>
    <property type="match status" value="1"/>
</dbReference>
<evidence type="ECO:0000256" key="4">
    <source>
        <dbReference type="ARBA" id="ARBA00047806"/>
    </source>
</evidence>
<dbReference type="GO" id="GO:0005737">
    <property type="term" value="C:cytoplasm"/>
    <property type="evidence" value="ECO:0007669"/>
    <property type="project" value="TreeGrafter"/>
</dbReference>
<dbReference type="GO" id="GO:0033744">
    <property type="term" value="F:L-methionine:thioredoxin-disulfide S-oxidoreductase activity"/>
    <property type="evidence" value="ECO:0007669"/>
    <property type="project" value="RHEA"/>
</dbReference>
<protein>
    <recommendedName>
        <fullName evidence="1">peptide-methionine (S)-S-oxide reductase</fullName>
        <ecNumber evidence="1">1.8.4.11</ecNumber>
    </recommendedName>
</protein>
<dbReference type="Gene3D" id="3.40.30.10">
    <property type="entry name" value="Glutaredoxin"/>
    <property type="match status" value="1"/>
</dbReference>
<dbReference type="InterPro" id="IPR036509">
    <property type="entry name" value="Met_Sox_Rdtase_MsrA_sf"/>
</dbReference>
<evidence type="ECO:0000256" key="5">
    <source>
        <dbReference type="ARBA" id="ARBA00048782"/>
    </source>
</evidence>
<name>A0A3B1E1W3_9ZZZZ</name>
<keyword evidence="2 7" id="KW-0560">Oxidoreductase</keyword>
<organism evidence="7">
    <name type="scientific">hydrothermal vent metagenome</name>
    <dbReference type="NCBI Taxonomy" id="652676"/>
    <lineage>
        <taxon>unclassified sequences</taxon>
        <taxon>metagenomes</taxon>
        <taxon>ecological metagenomes</taxon>
    </lineage>
</organism>
<dbReference type="SUPFAM" id="SSF55068">
    <property type="entry name" value="Peptide methionine sulfoxide reductase"/>
    <property type="match status" value="1"/>
</dbReference>
<evidence type="ECO:0000256" key="1">
    <source>
        <dbReference type="ARBA" id="ARBA00012502"/>
    </source>
</evidence>
<dbReference type="HAMAP" id="MF_01401">
    <property type="entry name" value="MsrA"/>
    <property type="match status" value="1"/>
</dbReference>
<evidence type="ECO:0000259" key="6">
    <source>
        <dbReference type="PROSITE" id="PS51790"/>
    </source>
</evidence>
<dbReference type="Pfam" id="PF01625">
    <property type="entry name" value="PMSR"/>
    <property type="match status" value="1"/>
</dbReference>
<dbReference type="EC" id="1.8.4.11" evidence="1"/>
<dbReference type="PANTHER" id="PTHR42799">
    <property type="entry name" value="MITOCHONDRIAL PEPTIDE METHIONINE SULFOXIDE REDUCTASE"/>
    <property type="match status" value="1"/>
</dbReference>
<reference evidence="7" key="1">
    <citation type="submission" date="2018-10" db="EMBL/GenBank/DDBJ databases">
        <authorList>
            <person name="Aoki K."/>
        </authorList>
    </citation>
    <scope>NUCLEOTIDE SEQUENCE</scope>
</reference>
<gene>
    <name evidence="7" type="ORF">MNB_ARC-1_102</name>
</gene>
<evidence type="ECO:0000313" key="7">
    <source>
        <dbReference type="EMBL" id="VAY87798.1"/>
    </source>
</evidence>
<dbReference type="EMBL" id="UOYO01000035">
    <property type="protein sequence ID" value="VAY87798.1"/>
    <property type="molecule type" value="Genomic_DNA"/>
</dbReference>